<dbReference type="AlphaFoldDB" id="A0AAI8TPL3"/>
<protein>
    <submittedName>
        <fullName evidence="1">Uncharacterized protein</fullName>
    </submittedName>
</protein>
<gene>
    <name evidence="1" type="ORF">hbim_00539</name>
</gene>
<dbReference type="EMBL" id="AP027452">
    <property type="protein sequence ID" value="BDY26625.1"/>
    <property type="molecule type" value="Genomic_DNA"/>
</dbReference>
<dbReference type="Proteomes" id="UP001241092">
    <property type="component" value="Chromosome"/>
</dbReference>
<name>A0AAI8TPL3_MYCME</name>
<evidence type="ECO:0000313" key="1">
    <source>
        <dbReference type="EMBL" id="BDY26625.1"/>
    </source>
</evidence>
<organism evidence="1 2">
    <name type="scientific">Mycolicibacterium mageritense</name>
    <name type="common">Mycobacterium mageritense</name>
    <dbReference type="NCBI Taxonomy" id="53462"/>
    <lineage>
        <taxon>Bacteria</taxon>
        <taxon>Bacillati</taxon>
        <taxon>Actinomycetota</taxon>
        <taxon>Actinomycetes</taxon>
        <taxon>Mycobacteriales</taxon>
        <taxon>Mycobacteriaceae</taxon>
        <taxon>Mycolicibacterium</taxon>
    </lineage>
</organism>
<sequence>MSVRATRHACPVCRRDVAAVGRPRPVFRPHAYGINRPCLMAGEPIPAPEAWE</sequence>
<accession>A0AAI8TPL3</accession>
<reference evidence="1" key="1">
    <citation type="submission" date="2023-03" db="EMBL/GenBank/DDBJ databases">
        <title>Draft genome sequence of a Mycolicibacterium mageritense strain H4_3_1 isolated from a hybrid biological-inorganic system reactor.</title>
        <authorList>
            <person name="Feng X."/>
            <person name="Kazama D."/>
            <person name="Sato K."/>
            <person name="Kobayashi H."/>
        </authorList>
    </citation>
    <scope>NUCLEOTIDE SEQUENCE</scope>
    <source>
        <strain evidence="1">H4_3_1</strain>
    </source>
</reference>
<evidence type="ECO:0000313" key="2">
    <source>
        <dbReference type="Proteomes" id="UP001241092"/>
    </source>
</evidence>
<proteinExistence type="predicted"/>